<proteinExistence type="predicted"/>
<dbReference type="AlphaFoldDB" id="A0A1L3ZQ43"/>
<sequence>MNFRWLEVGDKAIADTSKTLNEWHSTKAAILAIRLPAADGLNESFPFAAFRPELHYKLAFILGQPSTRRPSETEACPSPSILSEVNVSDCEIAFLNAALMRIEPLTPQFTAVTNGIVLKSSYYLAIRDTGYFRIMHSTRTLPFPALLRAISFRVNEPLSK</sequence>
<protein>
    <submittedName>
        <fullName evidence="1">Uncharacterized protein</fullName>
    </submittedName>
</protein>
<dbReference type="EMBL" id="CP018236">
    <property type="protein sequence ID" value="API57773.1"/>
    <property type="molecule type" value="Genomic_DNA"/>
</dbReference>
<gene>
    <name evidence="1" type="ORF">BMW22_41690</name>
</gene>
<reference evidence="1 2" key="1">
    <citation type="submission" date="2016-11" db="EMBL/GenBank/DDBJ databases">
        <title>Rhizobium leguminosarum bv. viciae strain Vaf12 isolated from Vavilovia formosa root nodules from Russia, Dagestan.</title>
        <authorList>
            <person name="Kimeklis A."/>
        </authorList>
    </citation>
    <scope>NUCLEOTIDE SEQUENCE [LARGE SCALE GENOMIC DNA]</scope>
    <source>
        <strain evidence="1 2">Vaf-108</strain>
        <plasmid evidence="2">Plasmid unnamed8 sequence</plasmid>
    </source>
</reference>
<name>A0A1L3ZQ43_RHILE</name>
<dbReference type="Proteomes" id="UP000183050">
    <property type="component" value="Plasmid unnamed8"/>
</dbReference>
<geneLocation type="plasmid" evidence="2">
    <name>unnamed8 sequence</name>
</geneLocation>
<dbReference type="RefSeq" id="WP_072642765.1">
    <property type="nucleotide sequence ID" value="NZ_CP018236.1"/>
</dbReference>
<evidence type="ECO:0000313" key="1">
    <source>
        <dbReference type="EMBL" id="API57773.1"/>
    </source>
</evidence>
<organism evidence="1 2">
    <name type="scientific">Rhizobium leguminosarum</name>
    <dbReference type="NCBI Taxonomy" id="384"/>
    <lineage>
        <taxon>Bacteria</taxon>
        <taxon>Pseudomonadati</taxon>
        <taxon>Pseudomonadota</taxon>
        <taxon>Alphaproteobacteria</taxon>
        <taxon>Hyphomicrobiales</taxon>
        <taxon>Rhizobiaceae</taxon>
        <taxon>Rhizobium/Agrobacterium group</taxon>
        <taxon>Rhizobium</taxon>
    </lineage>
</organism>
<keyword evidence="1" id="KW-0614">Plasmid</keyword>
<accession>A0A1L3ZQ43</accession>
<evidence type="ECO:0000313" key="2">
    <source>
        <dbReference type="Proteomes" id="UP000183050"/>
    </source>
</evidence>